<reference evidence="2" key="1">
    <citation type="journal article" date="2019" name="Int. J. Syst. Evol. Microbiol.">
        <title>The Global Catalogue of Microorganisms (GCM) 10K type strain sequencing project: providing services to taxonomists for standard genome sequencing and annotation.</title>
        <authorList>
            <consortium name="The Broad Institute Genomics Platform"/>
            <consortium name="The Broad Institute Genome Sequencing Center for Infectious Disease"/>
            <person name="Wu L."/>
            <person name="Ma J."/>
        </authorList>
    </citation>
    <scope>NUCLEOTIDE SEQUENCE [LARGE SCALE GENOMIC DNA]</scope>
    <source>
        <strain evidence="2">JCM 17564</strain>
    </source>
</reference>
<keyword evidence="2" id="KW-1185">Reference proteome</keyword>
<evidence type="ECO:0000313" key="2">
    <source>
        <dbReference type="Proteomes" id="UP001424459"/>
    </source>
</evidence>
<name>A0ABP7U429_9SPHN</name>
<gene>
    <name evidence="1" type="ORF">GCM10022281_14810</name>
</gene>
<dbReference type="Proteomes" id="UP001424459">
    <property type="component" value="Unassembled WGS sequence"/>
</dbReference>
<proteinExistence type="predicted"/>
<organism evidence="1 2">
    <name type="scientific">Sphingomonas rosea</name>
    <dbReference type="NCBI Taxonomy" id="335605"/>
    <lineage>
        <taxon>Bacteria</taxon>
        <taxon>Pseudomonadati</taxon>
        <taxon>Pseudomonadota</taxon>
        <taxon>Alphaproteobacteria</taxon>
        <taxon>Sphingomonadales</taxon>
        <taxon>Sphingomonadaceae</taxon>
        <taxon>Sphingomonas</taxon>
    </lineage>
</organism>
<protein>
    <submittedName>
        <fullName evidence="1">Uncharacterized protein</fullName>
    </submittedName>
</protein>
<dbReference type="RefSeq" id="WP_344696402.1">
    <property type="nucleotide sequence ID" value="NZ_BAABBR010000001.1"/>
</dbReference>
<sequence length="138" mass="15019">MSDDRLSDDYAAALGRAIHGFARLEWMAVRCCERLRPGALDELSDRTAGRIADTLIHLLGRPDAPAVSEPVRKAARDFEFLVGTRNNLVHARPGLAPDGTEALFRDGDQWTLDEFTRVTATFAACEQVLADALAGPLA</sequence>
<dbReference type="EMBL" id="BAABBR010000001">
    <property type="protein sequence ID" value="GAA4035450.1"/>
    <property type="molecule type" value="Genomic_DNA"/>
</dbReference>
<accession>A0ABP7U429</accession>
<comment type="caution">
    <text evidence="1">The sequence shown here is derived from an EMBL/GenBank/DDBJ whole genome shotgun (WGS) entry which is preliminary data.</text>
</comment>
<evidence type="ECO:0000313" key="1">
    <source>
        <dbReference type="EMBL" id="GAA4035450.1"/>
    </source>
</evidence>